<protein>
    <submittedName>
        <fullName evidence="2">Rhodanese-related sulfurtransferase</fullName>
    </submittedName>
</protein>
<dbReference type="Gene3D" id="3.40.250.10">
    <property type="entry name" value="Rhodanese-like domain"/>
    <property type="match status" value="1"/>
</dbReference>
<dbReference type="PANTHER" id="PTHR43031:SF17">
    <property type="entry name" value="SULFURTRANSFERASE YTWF-RELATED"/>
    <property type="match status" value="1"/>
</dbReference>
<feature type="domain" description="Rhodanese" evidence="1">
    <location>
        <begin position="15"/>
        <end position="103"/>
    </location>
</feature>
<keyword evidence="3" id="KW-1185">Reference proteome</keyword>
<dbReference type="Proteomes" id="UP000184172">
    <property type="component" value="Unassembled WGS sequence"/>
</dbReference>
<organism evidence="2 3">
    <name type="scientific">Aequorivita viscosa</name>
    <dbReference type="NCBI Taxonomy" id="797419"/>
    <lineage>
        <taxon>Bacteria</taxon>
        <taxon>Pseudomonadati</taxon>
        <taxon>Bacteroidota</taxon>
        <taxon>Flavobacteriia</taxon>
        <taxon>Flavobacteriales</taxon>
        <taxon>Flavobacteriaceae</taxon>
        <taxon>Aequorivita</taxon>
    </lineage>
</organism>
<proteinExistence type="predicted"/>
<dbReference type="InterPro" id="IPR001763">
    <property type="entry name" value="Rhodanese-like_dom"/>
</dbReference>
<dbReference type="RefSeq" id="WP_073221847.1">
    <property type="nucleotide sequence ID" value="NZ_FNNS01000026.1"/>
</dbReference>
<gene>
    <name evidence="2" type="ORF">SAMN04487908_13810</name>
</gene>
<dbReference type="InterPro" id="IPR036873">
    <property type="entry name" value="Rhodanese-like_dom_sf"/>
</dbReference>
<dbReference type="Pfam" id="PF00581">
    <property type="entry name" value="Rhodanese"/>
    <property type="match status" value="1"/>
</dbReference>
<dbReference type="SUPFAM" id="SSF52821">
    <property type="entry name" value="Rhodanese/Cell cycle control phosphatase"/>
    <property type="match status" value="1"/>
</dbReference>
<evidence type="ECO:0000313" key="3">
    <source>
        <dbReference type="Proteomes" id="UP000184172"/>
    </source>
</evidence>
<keyword evidence="2" id="KW-0808">Transferase</keyword>
<dbReference type="OrthoDB" id="9808735at2"/>
<sequence>MENITQEKWRELLEKDDNAVILDVRTQGEVAEGIIPGAVVMDIQNTSEFYAKAQKLDPSKNYYVYCRSGGRSGQACMLFDSLGIKNSYNLIGGMMTWNGEIKK</sequence>
<name>A0A1M6NT17_9FLAO</name>
<dbReference type="GO" id="GO:0016740">
    <property type="term" value="F:transferase activity"/>
    <property type="evidence" value="ECO:0007669"/>
    <property type="project" value="UniProtKB-KW"/>
</dbReference>
<evidence type="ECO:0000313" key="2">
    <source>
        <dbReference type="EMBL" id="SHJ98778.1"/>
    </source>
</evidence>
<dbReference type="EMBL" id="FQYV01000038">
    <property type="protein sequence ID" value="SHJ98778.1"/>
    <property type="molecule type" value="Genomic_DNA"/>
</dbReference>
<dbReference type="PROSITE" id="PS50206">
    <property type="entry name" value="RHODANESE_3"/>
    <property type="match status" value="1"/>
</dbReference>
<accession>A0A1M6NT17</accession>
<reference evidence="3" key="1">
    <citation type="submission" date="2016-11" db="EMBL/GenBank/DDBJ databases">
        <authorList>
            <person name="Varghese N."/>
            <person name="Submissions S."/>
        </authorList>
    </citation>
    <scope>NUCLEOTIDE SEQUENCE [LARGE SCALE GENOMIC DNA]</scope>
    <source>
        <strain evidence="3">DSM 26349</strain>
    </source>
</reference>
<dbReference type="CDD" id="cd00158">
    <property type="entry name" value="RHOD"/>
    <property type="match status" value="1"/>
</dbReference>
<dbReference type="AlphaFoldDB" id="A0A1M6NT17"/>
<dbReference type="SMART" id="SM00450">
    <property type="entry name" value="RHOD"/>
    <property type="match status" value="1"/>
</dbReference>
<evidence type="ECO:0000259" key="1">
    <source>
        <dbReference type="PROSITE" id="PS50206"/>
    </source>
</evidence>
<dbReference type="InterPro" id="IPR050229">
    <property type="entry name" value="GlpE_sulfurtransferase"/>
</dbReference>
<dbReference type="STRING" id="797419.SAMN05216556_12636"/>
<dbReference type="PANTHER" id="PTHR43031">
    <property type="entry name" value="FAD-DEPENDENT OXIDOREDUCTASE"/>
    <property type="match status" value="1"/>
</dbReference>